<evidence type="ECO:0000313" key="2">
    <source>
        <dbReference type="EMBL" id="KHJ76159.1"/>
    </source>
</evidence>
<feature type="compositionally biased region" description="Polar residues" evidence="1">
    <location>
        <begin position="50"/>
        <end position="68"/>
    </location>
</feature>
<name>A0A0B1RU14_OESDE</name>
<evidence type="ECO:0000256" key="1">
    <source>
        <dbReference type="SAM" id="MobiDB-lite"/>
    </source>
</evidence>
<keyword evidence="3" id="KW-1185">Reference proteome</keyword>
<dbReference type="Proteomes" id="UP000053660">
    <property type="component" value="Unassembled WGS sequence"/>
</dbReference>
<sequence>LEISAYYTANYSLSLLLVGSPGANPIIITLEQAIPFSFFQVEFLQSEIRPTTNASSDPSPTENLTEASKTIAIEWPPPPEELVQNIPPRCSDLPQ</sequence>
<gene>
    <name evidence="2" type="ORF">OESDEN_24222</name>
</gene>
<accession>A0A0B1RU14</accession>
<feature type="region of interest" description="Disordered" evidence="1">
    <location>
        <begin position="50"/>
        <end position="71"/>
    </location>
</feature>
<evidence type="ECO:0000313" key="3">
    <source>
        <dbReference type="Proteomes" id="UP000053660"/>
    </source>
</evidence>
<protein>
    <submittedName>
        <fullName evidence="2">Uncharacterized protein</fullName>
    </submittedName>
</protein>
<dbReference type="AlphaFoldDB" id="A0A0B1RU14"/>
<reference evidence="2 3" key="1">
    <citation type="submission" date="2014-03" db="EMBL/GenBank/DDBJ databases">
        <title>Draft genome of the hookworm Oesophagostomum dentatum.</title>
        <authorList>
            <person name="Mitreva M."/>
        </authorList>
    </citation>
    <scope>NUCLEOTIDE SEQUENCE [LARGE SCALE GENOMIC DNA]</scope>
    <source>
        <strain evidence="2 3">OD-Hann</strain>
    </source>
</reference>
<feature type="non-terminal residue" evidence="2">
    <location>
        <position position="1"/>
    </location>
</feature>
<dbReference type="EMBL" id="KN612033">
    <property type="protein sequence ID" value="KHJ76159.1"/>
    <property type="molecule type" value="Genomic_DNA"/>
</dbReference>
<organism evidence="2 3">
    <name type="scientific">Oesophagostomum dentatum</name>
    <name type="common">Nodular worm</name>
    <dbReference type="NCBI Taxonomy" id="61180"/>
    <lineage>
        <taxon>Eukaryota</taxon>
        <taxon>Metazoa</taxon>
        <taxon>Ecdysozoa</taxon>
        <taxon>Nematoda</taxon>
        <taxon>Chromadorea</taxon>
        <taxon>Rhabditida</taxon>
        <taxon>Rhabditina</taxon>
        <taxon>Rhabditomorpha</taxon>
        <taxon>Strongyloidea</taxon>
        <taxon>Strongylidae</taxon>
        <taxon>Oesophagostomum</taxon>
    </lineage>
</organism>
<proteinExistence type="predicted"/>